<dbReference type="InterPro" id="IPR002765">
    <property type="entry name" value="UPF0145_YbjQ-like"/>
</dbReference>
<proteinExistence type="inferred from homology"/>
<accession>A0A839TBX0</accession>
<reference evidence="4 5" key="1">
    <citation type="submission" date="2020-08" db="EMBL/GenBank/DDBJ databases">
        <title>Genomic Encyclopedia of Type Strains, Phase III (KMG-III): the genomes of soil and plant-associated and newly described type strains.</title>
        <authorList>
            <person name="Whitman W."/>
        </authorList>
    </citation>
    <scope>NUCLEOTIDE SEQUENCE [LARGE SCALE GENOMIC DNA]</scope>
    <source>
        <strain evidence="4 5">CECT 5885</strain>
    </source>
</reference>
<evidence type="ECO:0000313" key="4">
    <source>
        <dbReference type="EMBL" id="MBB3106931.1"/>
    </source>
</evidence>
<dbReference type="PANTHER" id="PTHR34068">
    <property type="entry name" value="UPF0145 PROTEIN YBJQ"/>
    <property type="match status" value="1"/>
</dbReference>
<evidence type="ECO:0000256" key="1">
    <source>
        <dbReference type="ARBA" id="ARBA00010751"/>
    </source>
</evidence>
<evidence type="ECO:0000313" key="5">
    <source>
        <dbReference type="Proteomes" id="UP000588111"/>
    </source>
</evidence>
<keyword evidence="5" id="KW-1185">Reference proteome</keyword>
<dbReference type="Gene3D" id="3.30.110.70">
    <property type="entry name" value="Hypothetical protein apc22750. Chain B"/>
    <property type="match status" value="1"/>
</dbReference>
<dbReference type="EMBL" id="JACHXL010000003">
    <property type="protein sequence ID" value="MBB3106931.1"/>
    <property type="molecule type" value="Genomic_DNA"/>
</dbReference>
<evidence type="ECO:0000256" key="3">
    <source>
        <dbReference type="SAM" id="MobiDB-lite"/>
    </source>
</evidence>
<dbReference type="AlphaFoldDB" id="A0A839TBX0"/>
<organism evidence="4 5">
    <name type="scientific">Psychrobacter luti</name>
    <dbReference type="NCBI Taxonomy" id="198481"/>
    <lineage>
        <taxon>Bacteria</taxon>
        <taxon>Pseudomonadati</taxon>
        <taxon>Pseudomonadota</taxon>
        <taxon>Gammaproteobacteria</taxon>
        <taxon>Moraxellales</taxon>
        <taxon>Moraxellaceae</taxon>
        <taxon>Psychrobacter</taxon>
    </lineage>
</organism>
<evidence type="ECO:0000256" key="2">
    <source>
        <dbReference type="HAMAP-Rule" id="MF_00338"/>
    </source>
</evidence>
<sequence length="160" mass="17231">MTVQLSNLEHLPNYQITERLDVVYGSTVRSKHVGKDLFAGLKNIVGGELTAYTELLEESRQEAIDRMVVKAEALGADAVVGLRFSTSSIAQGASELFVYGTAVKAVPMPQQPLSTHGPQSHQPPSNHSGHTDFNNQDNSQAAPQSPSTSADDLPRFNPFG</sequence>
<name>A0A839TBX0_9GAMM</name>
<feature type="compositionally biased region" description="Low complexity" evidence="3">
    <location>
        <begin position="139"/>
        <end position="150"/>
    </location>
</feature>
<dbReference type="Proteomes" id="UP000588111">
    <property type="component" value="Unassembled WGS sequence"/>
</dbReference>
<protein>
    <recommendedName>
        <fullName evidence="2">UPF0145 protein FHS24_001448</fullName>
    </recommendedName>
</protein>
<dbReference type="PANTHER" id="PTHR34068:SF2">
    <property type="entry name" value="UPF0145 PROTEIN SCO3412"/>
    <property type="match status" value="1"/>
</dbReference>
<comment type="similarity">
    <text evidence="1 2">Belongs to the UPF0145 family.</text>
</comment>
<feature type="compositionally biased region" description="Polar residues" evidence="3">
    <location>
        <begin position="111"/>
        <end position="138"/>
    </location>
</feature>
<feature type="region of interest" description="Disordered" evidence="3">
    <location>
        <begin position="109"/>
        <end position="160"/>
    </location>
</feature>
<dbReference type="HAMAP" id="MF_00338">
    <property type="entry name" value="UPF0145"/>
    <property type="match status" value="1"/>
</dbReference>
<comment type="caution">
    <text evidence="4">The sequence shown here is derived from an EMBL/GenBank/DDBJ whole genome shotgun (WGS) entry which is preliminary data.</text>
</comment>
<dbReference type="InterPro" id="IPR035439">
    <property type="entry name" value="UPF0145_dom_sf"/>
</dbReference>
<dbReference type="SUPFAM" id="SSF117782">
    <property type="entry name" value="YbjQ-like"/>
    <property type="match status" value="1"/>
</dbReference>
<dbReference type="Pfam" id="PF01906">
    <property type="entry name" value="YbjQ_1"/>
    <property type="match status" value="1"/>
</dbReference>
<gene>
    <name evidence="4" type="ORF">FHS24_001448</name>
</gene>